<organism evidence="1 2">
    <name type="scientific">Lignipirellula cremea</name>
    <dbReference type="NCBI Taxonomy" id="2528010"/>
    <lineage>
        <taxon>Bacteria</taxon>
        <taxon>Pseudomonadati</taxon>
        <taxon>Planctomycetota</taxon>
        <taxon>Planctomycetia</taxon>
        <taxon>Pirellulales</taxon>
        <taxon>Pirellulaceae</taxon>
        <taxon>Lignipirellula</taxon>
    </lineage>
</organism>
<dbReference type="RefSeq" id="WP_145055143.1">
    <property type="nucleotide sequence ID" value="NZ_CP036433.1"/>
</dbReference>
<dbReference type="KEGG" id="lcre:Pla8534_43410"/>
<dbReference type="EMBL" id="CP036433">
    <property type="protein sequence ID" value="QDU96520.1"/>
    <property type="molecule type" value="Genomic_DNA"/>
</dbReference>
<evidence type="ECO:0000313" key="1">
    <source>
        <dbReference type="EMBL" id="QDU96520.1"/>
    </source>
</evidence>
<gene>
    <name evidence="1" type="ORF">Pla8534_43410</name>
</gene>
<protein>
    <recommendedName>
        <fullName evidence="3">DUF2997 domain-containing protein</fullName>
    </recommendedName>
</protein>
<dbReference type="OrthoDB" id="288620at2"/>
<reference evidence="1 2" key="1">
    <citation type="submission" date="2019-02" db="EMBL/GenBank/DDBJ databases">
        <title>Deep-cultivation of Planctomycetes and their phenomic and genomic characterization uncovers novel biology.</title>
        <authorList>
            <person name="Wiegand S."/>
            <person name="Jogler M."/>
            <person name="Boedeker C."/>
            <person name="Pinto D."/>
            <person name="Vollmers J."/>
            <person name="Rivas-Marin E."/>
            <person name="Kohn T."/>
            <person name="Peeters S.H."/>
            <person name="Heuer A."/>
            <person name="Rast P."/>
            <person name="Oberbeckmann S."/>
            <person name="Bunk B."/>
            <person name="Jeske O."/>
            <person name="Meyerdierks A."/>
            <person name="Storesund J.E."/>
            <person name="Kallscheuer N."/>
            <person name="Luecker S."/>
            <person name="Lage O.M."/>
            <person name="Pohl T."/>
            <person name="Merkel B.J."/>
            <person name="Hornburger P."/>
            <person name="Mueller R.-W."/>
            <person name="Bruemmer F."/>
            <person name="Labrenz M."/>
            <person name="Spormann A.M."/>
            <person name="Op den Camp H."/>
            <person name="Overmann J."/>
            <person name="Amann R."/>
            <person name="Jetten M.S.M."/>
            <person name="Mascher T."/>
            <person name="Medema M.H."/>
            <person name="Devos D.P."/>
            <person name="Kaster A.-K."/>
            <person name="Ovreas L."/>
            <person name="Rohde M."/>
            <person name="Galperin M.Y."/>
            <person name="Jogler C."/>
        </authorList>
    </citation>
    <scope>NUCLEOTIDE SEQUENCE [LARGE SCALE GENOMIC DNA]</scope>
    <source>
        <strain evidence="1 2">Pla85_3_4</strain>
    </source>
</reference>
<evidence type="ECO:0000313" key="2">
    <source>
        <dbReference type="Proteomes" id="UP000317648"/>
    </source>
</evidence>
<dbReference type="Proteomes" id="UP000317648">
    <property type="component" value="Chromosome"/>
</dbReference>
<evidence type="ECO:0008006" key="3">
    <source>
        <dbReference type="Google" id="ProtNLM"/>
    </source>
</evidence>
<proteinExistence type="predicted"/>
<keyword evidence="2" id="KW-1185">Reference proteome</keyword>
<dbReference type="Pfam" id="PF11211">
    <property type="entry name" value="DUF2997"/>
    <property type="match status" value="1"/>
</dbReference>
<dbReference type="AlphaFoldDB" id="A0A518DXG7"/>
<accession>A0A518DXG7</accession>
<name>A0A518DXG7_9BACT</name>
<dbReference type="InterPro" id="IPR021375">
    <property type="entry name" value="DUF2997"/>
</dbReference>
<sequence>MSRKIEIIISPTGESRVETKGFAGSECREASRFLESALGRATSESLTAEFHEARTHQHNHLDQET</sequence>